<name>A0A8H6VQ69_MYCCL</name>
<dbReference type="Proteomes" id="UP000613580">
    <property type="component" value="Unassembled WGS sequence"/>
</dbReference>
<protein>
    <submittedName>
        <fullName evidence="1">Uncharacterized protein</fullName>
    </submittedName>
</protein>
<evidence type="ECO:0000313" key="2">
    <source>
        <dbReference type="Proteomes" id="UP000613580"/>
    </source>
</evidence>
<comment type="caution">
    <text evidence="1">The sequence shown here is derived from an EMBL/GenBank/DDBJ whole genome shotgun (WGS) entry which is preliminary data.</text>
</comment>
<dbReference type="AlphaFoldDB" id="A0A8H6VQ69"/>
<gene>
    <name evidence="1" type="ORF">HMN09_01307700</name>
</gene>
<proteinExistence type="predicted"/>
<evidence type="ECO:0000313" key="1">
    <source>
        <dbReference type="EMBL" id="KAF7290027.1"/>
    </source>
</evidence>
<dbReference type="EMBL" id="JACAZE010000027">
    <property type="protein sequence ID" value="KAF7290027.1"/>
    <property type="molecule type" value="Genomic_DNA"/>
</dbReference>
<sequence length="185" mass="21535">MAVPESYTMLDLTGRFERNASLSSAPDITMPPPWKDIAPSVWRDLAINHFKDDDGQERMWLSQLLRRDAPPTEGEWVVDWQERRKENPVLGPIIGQMRRVKTAELDAQFLRAGWTPDTRRHGVLQRIIRGTWSGRDWSLTETFGIEEVDGARHLARHVRTMGKGEDGHEYFFNWRVVYDYVGEID</sequence>
<organism evidence="1 2">
    <name type="scientific">Mycena chlorophos</name>
    <name type="common">Agaric fungus</name>
    <name type="synonym">Agaricus chlorophos</name>
    <dbReference type="NCBI Taxonomy" id="658473"/>
    <lineage>
        <taxon>Eukaryota</taxon>
        <taxon>Fungi</taxon>
        <taxon>Dikarya</taxon>
        <taxon>Basidiomycota</taxon>
        <taxon>Agaricomycotina</taxon>
        <taxon>Agaricomycetes</taxon>
        <taxon>Agaricomycetidae</taxon>
        <taxon>Agaricales</taxon>
        <taxon>Marasmiineae</taxon>
        <taxon>Mycenaceae</taxon>
        <taxon>Mycena</taxon>
    </lineage>
</organism>
<accession>A0A8H6VQ69</accession>
<dbReference type="OrthoDB" id="425354at2759"/>
<reference evidence="1" key="1">
    <citation type="submission" date="2020-05" db="EMBL/GenBank/DDBJ databases">
        <title>Mycena genomes resolve the evolution of fungal bioluminescence.</title>
        <authorList>
            <person name="Tsai I.J."/>
        </authorList>
    </citation>
    <scope>NUCLEOTIDE SEQUENCE</scope>
    <source>
        <strain evidence="1">110903Hualien_Pintung</strain>
    </source>
</reference>
<keyword evidence="2" id="KW-1185">Reference proteome</keyword>